<dbReference type="Proteomes" id="UP000322876">
    <property type="component" value="Unassembled WGS sequence"/>
</dbReference>
<dbReference type="InterPro" id="IPR016496">
    <property type="entry name" value="GTPase_HflX"/>
</dbReference>
<evidence type="ECO:0000256" key="7">
    <source>
        <dbReference type="SAM" id="Coils"/>
    </source>
</evidence>
<dbReference type="GO" id="GO:0005737">
    <property type="term" value="C:cytoplasm"/>
    <property type="evidence" value="ECO:0007669"/>
    <property type="project" value="UniProtKB-SubCell"/>
</dbReference>
<dbReference type="HAMAP" id="MF_00900">
    <property type="entry name" value="GTPase_HflX"/>
    <property type="match status" value="1"/>
</dbReference>
<proteinExistence type="inferred from homology"/>
<dbReference type="CDD" id="cd01878">
    <property type="entry name" value="HflX"/>
    <property type="match status" value="1"/>
</dbReference>
<dbReference type="PANTHER" id="PTHR10229:SF0">
    <property type="entry name" value="GTP-BINDING PROTEIN 6-RELATED"/>
    <property type="match status" value="1"/>
</dbReference>
<dbReference type="EMBL" id="VFJB01000002">
    <property type="protein sequence ID" value="KAA0259205.1"/>
    <property type="molecule type" value="Genomic_DNA"/>
</dbReference>
<dbReference type="InterPro" id="IPR006073">
    <property type="entry name" value="GTP-bd"/>
</dbReference>
<evidence type="ECO:0000256" key="6">
    <source>
        <dbReference type="HAMAP-Rule" id="MF_00900"/>
    </source>
</evidence>
<dbReference type="GO" id="GO:0043022">
    <property type="term" value="F:ribosome binding"/>
    <property type="evidence" value="ECO:0007669"/>
    <property type="project" value="TreeGrafter"/>
</dbReference>
<keyword evidence="1 6" id="KW-0963">Cytoplasm</keyword>
<dbReference type="OrthoDB" id="9812272at2"/>
<comment type="subcellular location">
    <subcellularLocation>
        <location evidence="6">Cytoplasm</location>
    </subcellularLocation>
    <text evidence="6">May associate with membranes.</text>
</comment>
<feature type="domain" description="Hflx-type G" evidence="8">
    <location>
        <begin position="375"/>
        <end position="540"/>
    </location>
</feature>
<gene>
    <name evidence="6 9" type="primary">hflX</name>
    <name evidence="9" type="ORF">FHQ18_01775</name>
</gene>
<evidence type="ECO:0000256" key="3">
    <source>
        <dbReference type="ARBA" id="ARBA00022741"/>
    </source>
</evidence>
<dbReference type="GO" id="GO:0005525">
    <property type="term" value="F:GTP binding"/>
    <property type="evidence" value="ECO:0007669"/>
    <property type="project" value="UniProtKB-UniRule"/>
</dbReference>
<comment type="similarity">
    <text evidence="6">Belongs to the TRAFAC class OBG-HflX-like GTPase superfamily. HflX GTPase family.</text>
</comment>
<organism evidence="9 10">
    <name type="scientific">Deferribacter autotrophicus</name>
    <dbReference type="NCBI Taxonomy" id="500465"/>
    <lineage>
        <taxon>Bacteria</taxon>
        <taxon>Pseudomonadati</taxon>
        <taxon>Deferribacterota</taxon>
        <taxon>Deferribacteres</taxon>
        <taxon>Deferribacterales</taxon>
        <taxon>Deferribacteraceae</taxon>
        <taxon>Deferribacter</taxon>
    </lineage>
</organism>
<dbReference type="PRINTS" id="PR00326">
    <property type="entry name" value="GTP1OBG"/>
</dbReference>
<keyword evidence="7" id="KW-0175">Coiled coil</keyword>
<dbReference type="InterPro" id="IPR005225">
    <property type="entry name" value="Small_GTP-bd"/>
</dbReference>
<evidence type="ECO:0000256" key="4">
    <source>
        <dbReference type="ARBA" id="ARBA00022842"/>
    </source>
</evidence>
<dbReference type="InterPro" id="IPR025121">
    <property type="entry name" value="GTPase_HflX_N"/>
</dbReference>
<keyword evidence="4" id="KW-0460">Magnesium</keyword>
<dbReference type="NCBIfam" id="TIGR00231">
    <property type="entry name" value="small_GTP"/>
    <property type="match status" value="1"/>
</dbReference>
<keyword evidence="5 6" id="KW-0342">GTP-binding</keyword>
<sequence length="546" mass="62966">MLSGNTKDLKQSIIKKLEKLNRKKFKTDFIISPELAKRLSLLSKEINRQIGLLIDRYNEIQYVIVGDNKSIFIPELKRFRLVPGKLRGLRLVHTHLYNEGLTEDDITDLAMLRLDAVSAILINQEGLPAKIETAFLLPPNRENNIYNILDETDVYNQKTNFSEFIKNLEKEIEEKSISLFQIKKENNAFLVGCFKNKEEAKESLLELKELARSAGLNVVDTIYQIKQKVDPKYILGIGKLKNIAIRAYQLGVDYIIFDNNLTPSQAREISKLVEIKIMDRTQLILDIFAKRAHSNEGKLKVELAQLKYLMPRLSVKDDSLSRLTGGIGGRGPGETKLEIDRRRIKDKIAFLTRKLKQIEKTRDIQRKKRTKRDIPTVSIVGYTNAGKTTLINSLTNSNIYADNLMFATLDTSSKRLRFPEEKEIIITDTVGFIRDLPEDLKDAFKSTLEELYDADLLLHVVDISNKNYEKQIESVNKILEELNLKDMDTILVFNKIDLIDDETLKERKKEYPEAVFISALNRKTFQPLLDKIFYKIFKKKLKHASS</sequence>
<dbReference type="Gene3D" id="3.40.50.300">
    <property type="entry name" value="P-loop containing nucleotide triphosphate hydrolases"/>
    <property type="match status" value="1"/>
</dbReference>
<dbReference type="SUPFAM" id="SSF52540">
    <property type="entry name" value="P-loop containing nucleoside triphosphate hydrolases"/>
    <property type="match status" value="1"/>
</dbReference>
<dbReference type="Pfam" id="PF16360">
    <property type="entry name" value="GTP-bdg_M"/>
    <property type="match status" value="1"/>
</dbReference>
<dbReference type="AlphaFoldDB" id="A0A5A8F632"/>
<reference evidence="9 10" key="1">
    <citation type="submission" date="2019-06" db="EMBL/GenBank/DDBJ databases">
        <title>Genomic insights into carbon and energy metabolism of Deferribacter autotrophicus revealed new metabolic traits in the phylum Deferribacteres.</title>
        <authorList>
            <person name="Slobodkin A.I."/>
            <person name="Slobodkina G.B."/>
            <person name="Allioux M."/>
            <person name="Alain K."/>
            <person name="Jebbar M."/>
            <person name="Shadrin V."/>
            <person name="Kublanov I.V."/>
            <person name="Toshchakov S.V."/>
            <person name="Bonch-Osmolovskaya E.A."/>
        </authorList>
    </citation>
    <scope>NUCLEOTIDE SEQUENCE [LARGE SCALE GENOMIC DNA]</scope>
    <source>
        <strain evidence="9 10">SL50</strain>
    </source>
</reference>
<dbReference type="NCBIfam" id="TIGR03156">
    <property type="entry name" value="GTP_HflX"/>
    <property type="match status" value="1"/>
</dbReference>
<comment type="caution">
    <text evidence="9">The sequence shown here is derived from an EMBL/GenBank/DDBJ whole genome shotgun (WGS) entry which is preliminary data.</text>
</comment>
<dbReference type="GO" id="GO:0046872">
    <property type="term" value="F:metal ion binding"/>
    <property type="evidence" value="ECO:0007669"/>
    <property type="project" value="UniProtKB-KW"/>
</dbReference>
<dbReference type="Pfam" id="PF01926">
    <property type="entry name" value="MMR_HSR1"/>
    <property type="match status" value="1"/>
</dbReference>
<dbReference type="InterPro" id="IPR042108">
    <property type="entry name" value="GTPase_HflX_N_sf"/>
</dbReference>
<feature type="coiled-coil region" evidence="7">
    <location>
        <begin position="341"/>
        <end position="368"/>
    </location>
</feature>
<evidence type="ECO:0000256" key="5">
    <source>
        <dbReference type="ARBA" id="ARBA00023134"/>
    </source>
</evidence>
<dbReference type="Pfam" id="PF13167">
    <property type="entry name" value="GTP-bdg_N"/>
    <property type="match status" value="1"/>
</dbReference>
<dbReference type="PROSITE" id="PS51705">
    <property type="entry name" value="G_HFLX"/>
    <property type="match status" value="1"/>
</dbReference>
<comment type="function">
    <text evidence="6">GTPase that associates with the 50S ribosomal subunit and may have a role during protein synthesis or ribosome biogenesis.</text>
</comment>
<name>A0A5A8F632_9BACT</name>
<dbReference type="GO" id="GO:0003924">
    <property type="term" value="F:GTPase activity"/>
    <property type="evidence" value="ECO:0007669"/>
    <property type="project" value="UniProtKB-UniRule"/>
</dbReference>
<evidence type="ECO:0000259" key="8">
    <source>
        <dbReference type="PROSITE" id="PS51705"/>
    </source>
</evidence>
<evidence type="ECO:0000313" key="9">
    <source>
        <dbReference type="EMBL" id="KAA0259205.1"/>
    </source>
</evidence>
<dbReference type="FunFam" id="3.40.50.11060:FF:000001">
    <property type="entry name" value="GTPase HflX"/>
    <property type="match status" value="1"/>
</dbReference>
<keyword evidence="2" id="KW-0479">Metal-binding</keyword>
<keyword evidence="10" id="KW-1185">Reference proteome</keyword>
<dbReference type="Gene3D" id="6.10.250.2860">
    <property type="match status" value="1"/>
</dbReference>
<dbReference type="InterPro" id="IPR032305">
    <property type="entry name" value="GTP-bd_M"/>
</dbReference>
<evidence type="ECO:0000313" key="10">
    <source>
        <dbReference type="Proteomes" id="UP000322876"/>
    </source>
</evidence>
<protein>
    <recommendedName>
        <fullName evidence="6">GTPase HflX</fullName>
    </recommendedName>
    <alternativeName>
        <fullName evidence="6">GTP-binding protein HflX</fullName>
    </alternativeName>
</protein>
<dbReference type="Gene3D" id="3.40.50.11060">
    <property type="entry name" value="GTPase HflX, N-terminal domain"/>
    <property type="match status" value="1"/>
</dbReference>
<evidence type="ECO:0000256" key="2">
    <source>
        <dbReference type="ARBA" id="ARBA00022723"/>
    </source>
</evidence>
<comment type="subunit">
    <text evidence="6">Monomer. Associates with the 50S ribosomal subunit.</text>
</comment>
<evidence type="ECO:0000256" key="1">
    <source>
        <dbReference type="ARBA" id="ARBA00022490"/>
    </source>
</evidence>
<keyword evidence="3 6" id="KW-0547">Nucleotide-binding</keyword>
<accession>A0A5A8F632</accession>
<dbReference type="InterPro" id="IPR027417">
    <property type="entry name" value="P-loop_NTPase"/>
</dbReference>
<dbReference type="PANTHER" id="PTHR10229">
    <property type="entry name" value="GTP-BINDING PROTEIN HFLX"/>
    <property type="match status" value="1"/>
</dbReference>
<dbReference type="InterPro" id="IPR030394">
    <property type="entry name" value="G_HFLX_dom"/>
</dbReference>